<feature type="region of interest" description="Disordered" evidence="2">
    <location>
        <begin position="297"/>
        <end position="325"/>
    </location>
</feature>
<keyword evidence="3" id="KW-1185">Reference proteome</keyword>
<accession>A0ABM4CBY9</accession>
<feature type="compositionally biased region" description="Pro residues" evidence="2">
    <location>
        <begin position="302"/>
        <end position="312"/>
    </location>
</feature>
<sequence>MESFNMLNQDAAVLHVCSFGLMKGKTIQVTSHQRNDINNWRLKAVNVEKEIEAKKKEQIMNLMEKVALIEQQLQKFSIEAHKGKFDLNHNSFDMNHNSLVEESFQTTRDLLPMSLESVDFKLFAPKLKPTQDNLNDYSKTIGENAKTLNVINKNDSIASIVFKNEAVLDRSLVPEVVEQMKTLHVLLEKQKELDIWYEDMQRQLEIEQIRLKDKYNEIRLNNIKEQHKLIENSREFLTNASLCYSAGLKATPHESSDLVHTSKYLTHSDHPPKESKLDKQLFEKSYEIANSPFSSKAKWVLPTPPPSLTPPPFDEKKKTEDNTLSSSIPTVNEISHDFTIPNLPFDHDCTDNYKSDCGKKNNNADITLTGSTLFQSSNDFMNRRKSRPIRFFQTPDKFSIEKDKSDQKSYFDSTSTPQDSWASTVKHVNQSFSPVRKDTSPNASFHKPTTLHYSFKNIDKVIALSKGFLTRRLLKTSKVIEIVKTIRDTAAFLEGMNKENKPINHADKQMINRLHEELFSKRQKLHDIFFNTTIAEQMKLLSISRMQAREKMFSQSKAYSKREAWSPNINKKLSTASQRTLQRKLQYDKRSQTPVKLLGPHNTNSSQGFKSLENKSSDKKFKPIQSRSSPILVRPKADNLKKESKKKANAKLNIVSVSKTYTKKRINDSFEKGILMSD</sequence>
<dbReference type="InterPro" id="IPR033207">
    <property type="entry name" value="CCP110"/>
</dbReference>
<name>A0ABM4CBY9_HYDVU</name>
<feature type="coiled-coil region" evidence="1">
    <location>
        <begin position="197"/>
        <end position="240"/>
    </location>
</feature>
<protein>
    <submittedName>
        <fullName evidence="4">Uncharacterized protein LOC100208084 isoform X2</fullName>
    </submittedName>
</protein>
<evidence type="ECO:0000256" key="1">
    <source>
        <dbReference type="SAM" id="Coils"/>
    </source>
</evidence>
<feature type="coiled-coil region" evidence="1">
    <location>
        <begin position="37"/>
        <end position="79"/>
    </location>
</feature>
<reference evidence="4" key="1">
    <citation type="submission" date="2025-08" db="UniProtKB">
        <authorList>
            <consortium name="RefSeq"/>
        </authorList>
    </citation>
    <scope>IDENTIFICATION</scope>
</reference>
<dbReference type="Proteomes" id="UP001652625">
    <property type="component" value="Chromosome 08"/>
</dbReference>
<keyword evidence="1" id="KW-0175">Coiled coil</keyword>
<dbReference type="PANTHER" id="PTHR13594:SF1">
    <property type="entry name" value="CENTRIOLAR COILED-COIL PROTEIN OF 110 KDA"/>
    <property type="match status" value="1"/>
</dbReference>
<dbReference type="RefSeq" id="XP_065659189.1">
    <property type="nucleotide sequence ID" value="XM_065803117.1"/>
</dbReference>
<organism evidence="3 4">
    <name type="scientific">Hydra vulgaris</name>
    <name type="common">Hydra</name>
    <name type="synonym">Hydra attenuata</name>
    <dbReference type="NCBI Taxonomy" id="6087"/>
    <lineage>
        <taxon>Eukaryota</taxon>
        <taxon>Metazoa</taxon>
        <taxon>Cnidaria</taxon>
        <taxon>Hydrozoa</taxon>
        <taxon>Hydroidolina</taxon>
        <taxon>Anthoathecata</taxon>
        <taxon>Aplanulata</taxon>
        <taxon>Hydridae</taxon>
        <taxon>Hydra</taxon>
    </lineage>
</organism>
<dbReference type="GeneID" id="100208084"/>
<evidence type="ECO:0000313" key="4">
    <source>
        <dbReference type="RefSeq" id="XP_065659189.1"/>
    </source>
</evidence>
<gene>
    <name evidence="4" type="primary">LOC100208084</name>
</gene>
<feature type="region of interest" description="Disordered" evidence="2">
    <location>
        <begin position="588"/>
        <end position="645"/>
    </location>
</feature>
<evidence type="ECO:0000313" key="3">
    <source>
        <dbReference type="Proteomes" id="UP001652625"/>
    </source>
</evidence>
<feature type="compositionally biased region" description="Basic and acidic residues" evidence="2">
    <location>
        <begin position="612"/>
        <end position="621"/>
    </location>
</feature>
<dbReference type="PANTHER" id="PTHR13594">
    <property type="entry name" value="CENTRIOLAR COILED-COIL PROTEIN OF 110 KDA"/>
    <property type="match status" value="1"/>
</dbReference>
<proteinExistence type="predicted"/>
<evidence type="ECO:0000256" key="2">
    <source>
        <dbReference type="SAM" id="MobiDB-lite"/>
    </source>
</evidence>